<accession>A0ABW0IYG9</accession>
<dbReference type="EMBL" id="JBHSLW010000075">
    <property type="protein sequence ID" value="MFC5423309.1"/>
    <property type="molecule type" value="Genomic_DNA"/>
</dbReference>
<evidence type="ECO:0000313" key="3">
    <source>
        <dbReference type="Proteomes" id="UP001596053"/>
    </source>
</evidence>
<name>A0ABW0IYG9_9HYPH</name>
<proteinExistence type="predicted"/>
<evidence type="ECO:0000259" key="1">
    <source>
        <dbReference type="Pfam" id="PF12281"/>
    </source>
</evidence>
<protein>
    <submittedName>
        <fullName evidence="2">GSU2403 family nucleotidyltransferase fold protein</fullName>
    </submittedName>
</protein>
<dbReference type="InterPro" id="IPR058575">
    <property type="entry name" value="NTP_transf_8_dom"/>
</dbReference>
<dbReference type="Proteomes" id="UP001596053">
    <property type="component" value="Unassembled WGS sequence"/>
</dbReference>
<gene>
    <name evidence="2" type="ORF">ACFPOB_27590</name>
</gene>
<evidence type="ECO:0000313" key="2">
    <source>
        <dbReference type="EMBL" id="MFC5423309.1"/>
    </source>
</evidence>
<feature type="domain" description="Nucleotidyltransferase-like" evidence="1">
    <location>
        <begin position="31"/>
        <end position="119"/>
    </location>
</feature>
<dbReference type="Pfam" id="PF12281">
    <property type="entry name" value="NTP_transf_8"/>
    <property type="match status" value="1"/>
</dbReference>
<dbReference type="RefSeq" id="WP_377801462.1">
    <property type="nucleotide sequence ID" value="NZ_JBHSLW010000075.1"/>
</dbReference>
<reference evidence="3" key="1">
    <citation type="journal article" date="2019" name="Int. J. Syst. Evol. Microbiol.">
        <title>The Global Catalogue of Microorganisms (GCM) 10K type strain sequencing project: providing services to taxonomists for standard genome sequencing and annotation.</title>
        <authorList>
            <consortium name="The Broad Institute Genomics Platform"/>
            <consortium name="The Broad Institute Genome Sequencing Center for Infectious Disease"/>
            <person name="Wu L."/>
            <person name="Ma J."/>
        </authorList>
    </citation>
    <scope>NUCLEOTIDE SEQUENCE [LARGE SCALE GENOMIC DNA]</scope>
    <source>
        <strain evidence="3">NCAIM B.01391</strain>
    </source>
</reference>
<organism evidence="2 3">
    <name type="scientific">Bosea eneae</name>
    <dbReference type="NCBI Taxonomy" id="151454"/>
    <lineage>
        <taxon>Bacteria</taxon>
        <taxon>Pseudomonadati</taxon>
        <taxon>Pseudomonadota</taxon>
        <taxon>Alphaproteobacteria</taxon>
        <taxon>Hyphomicrobiales</taxon>
        <taxon>Boseaceae</taxon>
        <taxon>Bosea</taxon>
    </lineage>
</organism>
<comment type="caution">
    <text evidence="2">The sequence shown here is derived from an EMBL/GenBank/DDBJ whole genome shotgun (WGS) entry which is preliminary data.</text>
</comment>
<keyword evidence="3" id="KW-1185">Reference proteome</keyword>
<sequence>MGSTSLAPRWPEQPLGITSAPVAQPFRDGLLGGASAQPLRFLDFLIYQPVRAVMLHGAGVPVMVPAPERYAVHKLIVAQRRLEDKDGTAKSRKDLTQAAALMRAFVELNMLGNLCDAYVEAFRRGPAWRELITKSLATFSRQDQAEILPKLATELKANDYEPAEFGLGSWLTNSEAE</sequence>